<dbReference type="Proteomes" id="UP000254875">
    <property type="component" value="Unassembled WGS sequence"/>
</dbReference>
<dbReference type="EMBL" id="QHKS01000035">
    <property type="protein sequence ID" value="RDJ98400.1"/>
    <property type="molecule type" value="Genomic_DNA"/>
</dbReference>
<feature type="transmembrane region" description="Helical" evidence="6">
    <location>
        <begin position="62"/>
        <end position="82"/>
    </location>
</feature>
<proteinExistence type="predicted"/>
<dbReference type="GO" id="GO:0016020">
    <property type="term" value="C:membrane"/>
    <property type="evidence" value="ECO:0007669"/>
    <property type="project" value="UniProtKB-SubCell"/>
</dbReference>
<dbReference type="Pfam" id="PF03600">
    <property type="entry name" value="CitMHS"/>
    <property type="match status" value="1"/>
</dbReference>
<keyword evidence="9" id="KW-1185">Reference proteome</keyword>
<feature type="transmembrane region" description="Helical" evidence="6">
    <location>
        <begin position="175"/>
        <end position="199"/>
    </location>
</feature>
<dbReference type="InterPro" id="IPR051475">
    <property type="entry name" value="Diverse_Ion_Transporter"/>
</dbReference>
<gene>
    <name evidence="8" type="ORF">DLM46_33730</name>
</gene>
<feature type="transmembrane region" description="Helical" evidence="6">
    <location>
        <begin position="419"/>
        <end position="440"/>
    </location>
</feature>
<evidence type="ECO:0000256" key="3">
    <source>
        <dbReference type="ARBA" id="ARBA00022692"/>
    </source>
</evidence>
<name>A0A370MYE6_9BURK</name>
<evidence type="ECO:0000313" key="8">
    <source>
        <dbReference type="EMBL" id="RDJ98400.1"/>
    </source>
</evidence>
<organism evidence="8 9">
    <name type="scientific">Paraburkholderia lacunae</name>
    <dbReference type="NCBI Taxonomy" id="2211104"/>
    <lineage>
        <taxon>Bacteria</taxon>
        <taxon>Pseudomonadati</taxon>
        <taxon>Pseudomonadota</taxon>
        <taxon>Betaproteobacteria</taxon>
        <taxon>Burkholderiales</taxon>
        <taxon>Burkholderiaceae</taxon>
        <taxon>Paraburkholderia</taxon>
    </lineage>
</organism>
<dbReference type="PANTHER" id="PTHR43568:SF1">
    <property type="entry name" value="P PROTEIN"/>
    <property type="match status" value="1"/>
</dbReference>
<accession>A0A370MYE6</accession>
<feature type="domain" description="Citrate transporter-like" evidence="7">
    <location>
        <begin position="18"/>
        <end position="357"/>
    </location>
</feature>
<evidence type="ECO:0000256" key="2">
    <source>
        <dbReference type="ARBA" id="ARBA00022448"/>
    </source>
</evidence>
<feature type="transmembrane region" description="Helical" evidence="6">
    <location>
        <begin position="279"/>
        <end position="298"/>
    </location>
</feature>
<evidence type="ECO:0000256" key="5">
    <source>
        <dbReference type="ARBA" id="ARBA00023136"/>
    </source>
</evidence>
<dbReference type="InterPro" id="IPR004680">
    <property type="entry name" value="Cit_transptr-like_dom"/>
</dbReference>
<keyword evidence="5 6" id="KW-0472">Membrane</keyword>
<evidence type="ECO:0000256" key="4">
    <source>
        <dbReference type="ARBA" id="ARBA00022989"/>
    </source>
</evidence>
<dbReference type="OrthoDB" id="9809303at2"/>
<keyword evidence="3 6" id="KW-0812">Transmembrane</keyword>
<dbReference type="PANTHER" id="PTHR43568">
    <property type="entry name" value="P PROTEIN"/>
    <property type="match status" value="1"/>
</dbReference>
<feature type="transmembrane region" description="Helical" evidence="6">
    <location>
        <begin position="31"/>
        <end position="50"/>
    </location>
</feature>
<feature type="transmembrane region" description="Helical" evidence="6">
    <location>
        <begin position="7"/>
        <end position="25"/>
    </location>
</feature>
<comment type="caution">
    <text evidence="8">The sequence shown here is derived from an EMBL/GenBank/DDBJ whole genome shotgun (WGS) entry which is preliminary data.</text>
</comment>
<feature type="transmembrane region" description="Helical" evidence="6">
    <location>
        <begin position="374"/>
        <end position="407"/>
    </location>
</feature>
<evidence type="ECO:0000256" key="1">
    <source>
        <dbReference type="ARBA" id="ARBA00004141"/>
    </source>
</evidence>
<dbReference type="GO" id="GO:0055085">
    <property type="term" value="P:transmembrane transport"/>
    <property type="evidence" value="ECO:0007669"/>
    <property type="project" value="InterPro"/>
</dbReference>
<sequence>MSELQIYIVVAVFSAVILAIAFNVVDMAVAALIGVCILLALGILSAADLLGATRSSAGPIGLLFGGMVVARILATTGLFELIGDLYLQATGGSGRRFLLLLIAIVAPVCAFLPNATTVILLAPIIIRVAVALETDFVPAMVLTAIVSNSAGLLTLVGDPATFLVGSSIGMTFGTYLQRVSLGGLISLVIIIALLPLLMGDVWRLRRTLPPRAPPARLDRPIYTGLSLAVLATMVILFVFGEDLPTGLAPPAVALIASALALLVAYAAKVEPVDNVLRDVDWKTLVFLACIFCLVQAVAKTGLLQVMSLRLYQLLGARLTLVALAMIAGIGFLSSLLANVPVAAASIVMIKGYLVAAEVVPETALADHFTQWPPAAIPVFVGMMFGATLGGNATLIGASANIVSAGICARQGKPVTFARFLRYGLPVTIAQLAVSAIYVFALSRLMR</sequence>
<keyword evidence="4 6" id="KW-1133">Transmembrane helix</keyword>
<comment type="subcellular location">
    <subcellularLocation>
        <location evidence="1">Membrane</location>
        <topology evidence="1">Multi-pass membrane protein</topology>
    </subcellularLocation>
</comment>
<dbReference type="RefSeq" id="WP_115108290.1">
    <property type="nucleotide sequence ID" value="NZ_QHKS01000035.1"/>
</dbReference>
<feature type="transmembrane region" description="Helical" evidence="6">
    <location>
        <begin position="310"/>
        <end position="328"/>
    </location>
</feature>
<evidence type="ECO:0000256" key="6">
    <source>
        <dbReference type="SAM" id="Phobius"/>
    </source>
</evidence>
<dbReference type="AlphaFoldDB" id="A0A370MYE6"/>
<feature type="transmembrane region" description="Helical" evidence="6">
    <location>
        <begin position="246"/>
        <end position="267"/>
    </location>
</feature>
<reference evidence="9" key="1">
    <citation type="submission" date="2018-05" db="EMBL/GenBank/DDBJ databases">
        <authorList>
            <person name="Feng T."/>
        </authorList>
    </citation>
    <scope>NUCLEOTIDE SEQUENCE [LARGE SCALE GENOMIC DNA]</scope>
    <source>
        <strain evidence="9">S27</strain>
    </source>
</reference>
<keyword evidence="2" id="KW-0813">Transport</keyword>
<feature type="transmembrane region" description="Helical" evidence="6">
    <location>
        <begin position="220"/>
        <end position="240"/>
    </location>
</feature>
<evidence type="ECO:0000313" key="9">
    <source>
        <dbReference type="Proteomes" id="UP000254875"/>
    </source>
</evidence>
<protein>
    <submittedName>
        <fullName evidence="8">Citrate transporter</fullName>
    </submittedName>
</protein>
<evidence type="ECO:0000259" key="7">
    <source>
        <dbReference type="Pfam" id="PF03600"/>
    </source>
</evidence>
<feature type="transmembrane region" description="Helical" evidence="6">
    <location>
        <begin position="97"/>
        <end position="124"/>
    </location>
</feature>